<dbReference type="InterPro" id="IPR011152">
    <property type="entry name" value="Pesterase_MJ0912"/>
</dbReference>
<evidence type="ECO:0000256" key="1">
    <source>
        <dbReference type="ARBA" id="ARBA00008950"/>
    </source>
</evidence>
<dbReference type="InterPro" id="IPR050126">
    <property type="entry name" value="Ap4A_hydrolase"/>
</dbReference>
<evidence type="ECO:0000313" key="3">
    <source>
        <dbReference type="EMBL" id="EST13258.1"/>
    </source>
</evidence>
<dbReference type="Proteomes" id="UP000018296">
    <property type="component" value="Unassembled WGS sequence"/>
</dbReference>
<dbReference type="Pfam" id="PF12850">
    <property type="entry name" value="Metallophos_2"/>
    <property type="match status" value="1"/>
</dbReference>
<dbReference type="STRING" id="1395513.P343_00135"/>
<dbReference type="CDD" id="cd00838">
    <property type="entry name" value="MPP_superfamily"/>
    <property type="match status" value="1"/>
</dbReference>
<protein>
    <submittedName>
        <fullName evidence="3">DeoR family transcriptional regulator</fullName>
    </submittedName>
</protein>
<keyword evidence="4" id="KW-1185">Reference proteome</keyword>
<dbReference type="Gene3D" id="3.60.21.10">
    <property type="match status" value="1"/>
</dbReference>
<dbReference type="PANTHER" id="PTHR42850:SF2">
    <property type="entry name" value="BLL5683 PROTEIN"/>
    <property type="match status" value="1"/>
</dbReference>
<comment type="similarity">
    <text evidence="1">Belongs to the metallophosphoesterase superfamily. YfcE family.</text>
</comment>
<dbReference type="OrthoDB" id="9813918at2"/>
<dbReference type="eggNOG" id="COG0639">
    <property type="taxonomic scope" value="Bacteria"/>
</dbReference>
<dbReference type="SUPFAM" id="SSF56300">
    <property type="entry name" value="Metallo-dependent phosphatases"/>
    <property type="match status" value="1"/>
</dbReference>
<name>V6J056_9BACL</name>
<dbReference type="PIRSF" id="PIRSF000883">
    <property type="entry name" value="Pesterase_MJ0912"/>
    <property type="match status" value="1"/>
</dbReference>
<feature type="domain" description="Calcineurin-like phosphoesterase" evidence="2">
    <location>
        <begin position="1"/>
        <end position="194"/>
    </location>
</feature>
<comment type="caution">
    <text evidence="3">The sequence shown here is derived from an EMBL/GenBank/DDBJ whole genome shotgun (WGS) entry which is preliminary data.</text>
</comment>
<dbReference type="GO" id="GO:0005737">
    <property type="term" value="C:cytoplasm"/>
    <property type="evidence" value="ECO:0007669"/>
    <property type="project" value="TreeGrafter"/>
</dbReference>
<evidence type="ECO:0000313" key="4">
    <source>
        <dbReference type="Proteomes" id="UP000018296"/>
    </source>
</evidence>
<sequence length="253" mass="28694">MKIAALYDIHGNFPALRAVLDEVNFLQPDWIVIGGDIVSGPMPVQTLECLFNLQKNVRVTFIRGNGDREVVEASRGLGLENLSEQGHKTQQWVAEQLTDRHIEFLSNLKSVTSLHAEYIGDLLFCHATPISDSDIFTPKSSKEHLEKIFENVKQPIIVCGHTHMQFKLKFEKKIIFNSGSVGMPFAKQPGAYWLFIDPDGIQFKRTSYDLNAAAKLFRQSNDPYVDDFINHNLLHIPTEDEAMALLNKITKNR</sequence>
<evidence type="ECO:0000259" key="2">
    <source>
        <dbReference type="Pfam" id="PF12850"/>
    </source>
</evidence>
<proteinExistence type="inferred from homology"/>
<reference evidence="3 4" key="1">
    <citation type="journal article" date="2013" name="Genome Announc.">
        <title>Genome Sequence of Sporolactobacillus laevolacticus DSM442, an Efficient Polymer-Grade D-Lactate Producer from Agricultural Waste Cottonseed as a Nitrogen Source.</title>
        <authorList>
            <person name="Wang H."/>
            <person name="Wang L."/>
            <person name="Ju J."/>
            <person name="Yu B."/>
            <person name="Ma Y."/>
        </authorList>
    </citation>
    <scope>NUCLEOTIDE SEQUENCE [LARGE SCALE GENOMIC DNA]</scope>
    <source>
        <strain evidence="3 4">DSM 442</strain>
    </source>
</reference>
<gene>
    <name evidence="3" type="ORF">P343_00135</name>
</gene>
<dbReference type="GO" id="GO:0016791">
    <property type="term" value="F:phosphatase activity"/>
    <property type="evidence" value="ECO:0007669"/>
    <property type="project" value="TreeGrafter"/>
</dbReference>
<dbReference type="EMBL" id="AWTC01000001">
    <property type="protein sequence ID" value="EST13258.1"/>
    <property type="molecule type" value="Genomic_DNA"/>
</dbReference>
<dbReference type="AlphaFoldDB" id="V6J056"/>
<dbReference type="InterPro" id="IPR029052">
    <property type="entry name" value="Metallo-depent_PP-like"/>
</dbReference>
<dbReference type="RefSeq" id="WP_023508355.1">
    <property type="nucleotide sequence ID" value="NZ_AWTC01000001.1"/>
</dbReference>
<accession>V6J056</accession>
<dbReference type="InterPro" id="IPR024654">
    <property type="entry name" value="Calcineurin-like_PHP_lpxH"/>
</dbReference>
<organism evidence="3 4">
    <name type="scientific">Sporolactobacillus laevolacticus DSM 442</name>
    <dbReference type="NCBI Taxonomy" id="1395513"/>
    <lineage>
        <taxon>Bacteria</taxon>
        <taxon>Bacillati</taxon>
        <taxon>Bacillota</taxon>
        <taxon>Bacilli</taxon>
        <taxon>Bacillales</taxon>
        <taxon>Sporolactobacillaceae</taxon>
        <taxon>Sporolactobacillus</taxon>
    </lineage>
</organism>
<dbReference type="PANTHER" id="PTHR42850">
    <property type="entry name" value="METALLOPHOSPHOESTERASE"/>
    <property type="match status" value="1"/>
</dbReference>
<dbReference type="PATRIC" id="fig|1395513.3.peg.28"/>